<evidence type="ECO:0000313" key="1">
    <source>
        <dbReference type="EMBL" id="AKB52945.1"/>
    </source>
</evidence>
<gene>
    <name evidence="1" type="ORF">MSBRW_3692</name>
</gene>
<protein>
    <recommendedName>
        <fullName evidence="3">Polymer-forming cytoskeletal protein</fullName>
    </recommendedName>
</protein>
<evidence type="ECO:0000313" key="2">
    <source>
        <dbReference type="Proteomes" id="UP000033038"/>
    </source>
</evidence>
<name>A0A0E3QP46_METBA</name>
<accession>A0A0E3QP46</accession>
<dbReference type="GeneID" id="24825332"/>
<proteinExistence type="predicted"/>
<dbReference type="Pfam" id="PF04519">
    <property type="entry name" value="Bactofilin"/>
    <property type="match status" value="1"/>
</dbReference>
<dbReference type="InterPro" id="IPR007607">
    <property type="entry name" value="BacA/B"/>
</dbReference>
<organism evidence="1 2">
    <name type="scientific">Methanosarcina barkeri str. Wiesmoor</name>
    <dbReference type="NCBI Taxonomy" id="1434109"/>
    <lineage>
        <taxon>Archaea</taxon>
        <taxon>Methanobacteriati</taxon>
        <taxon>Methanobacteriota</taxon>
        <taxon>Stenosarchaea group</taxon>
        <taxon>Methanomicrobia</taxon>
        <taxon>Methanosarcinales</taxon>
        <taxon>Methanosarcinaceae</taxon>
        <taxon>Methanosarcina</taxon>
    </lineage>
</organism>
<sequence>MIRFIKYHPRSNTYVIEKRAFLDEDLTLDGNVIVGQEVKFWKNLTVTGMLELGKGSVVRGNVKARSALVCSEAKILGNIETVSELVLLDKAKINAAVCQGDIRVRPGCTIDSVKADGTLELIGKVLVRKVEPLTKVIIRAEDNREFPMNI</sequence>
<dbReference type="InterPro" id="IPR011004">
    <property type="entry name" value="Trimer_LpxA-like_sf"/>
</dbReference>
<evidence type="ECO:0008006" key="3">
    <source>
        <dbReference type="Google" id="ProtNLM"/>
    </source>
</evidence>
<dbReference type="Proteomes" id="UP000033038">
    <property type="component" value="Chromosome"/>
</dbReference>
<dbReference type="AlphaFoldDB" id="A0A0E3QP46"/>
<dbReference type="RefSeq" id="WP_011306045.1">
    <property type="nucleotide sequence ID" value="NZ_CP009526.1"/>
</dbReference>
<dbReference type="PATRIC" id="fig|1434109.4.peg.4771"/>
<dbReference type="Gene3D" id="2.160.10.10">
    <property type="entry name" value="Hexapeptide repeat proteins"/>
    <property type="match status" value="1"/>
</dbReference>
<reference evidence="1 2" key="1">
    <citation type="submission" date="2014-07" db="EMBL/GenBank/DDBJ databases">
        <title>Methanogenic archaea and the global carbon cycle.</title>
        <authorList>
            <person name="Henriksen J.R."/>
            <person name="Luke J."/>
            <person name="Reinhart S."/>
            <person name="Benedict M.N."/>
            <person name="Youngblut N.D."/>
            <person name="Metcalf M.E."/>
            <person name="Whitaker R.J."/>
            <person name="Metcalf W.W."/>
        </authorList>
    </citation>
    <scope>NUCLEOTIDE SEQUENCE [LARGE SCALE GENOMIC DNA]</scope>
    <source>
        <strain evidence="1 2">Wiesmoor</strain>
    </source>
</reference>
<dbReference type="SUPFAM" id="SSF51161">
    <property type="entry name" value="Trimeric LpxA-like enzymes"/>
    <property type="match status" value="1"/>
</dbReference>
<dbReference type="HOGENOM" id="CLU_151088_0_0_2"/>
<dbReference type="KEGG" id="mbw:MSBRW_3692"/>
<dbReference type="EMBL" id="CP009526">
    <property type="protein sequence ID" value="AKB52945.1"/>
    <property type="molecule type" value="Genomic_DNA"/>
</dbReference>